<proteinExistence type="predicted"/>
<feature type="non-terminal residue" evidence="1">
    <location>
        <position position="31"/>
    </location>
</feature>
<dbReference type="EMBL" id="UINC01056344">
    <property type="protein sequence ID" value="SVB76257.1"/>
    <property type="molecule type" value="Genomic_DNA"/>
</dbReference>
<dbReference type="AlphaFoldDB" id="A0A382GNP4"/>
<accession>A0A382GNP4</accession>
<reference evidence="1" key="1">
    <citation type="submission" date="2018-05" db="EMBL/GenBank/DDBJ databases">
        <authorList>
            <person name="Lanie J.A."/>
            <person name="Ng W.-L."/>
            <person name="Kazmierczak K.M."/>
            <person name="Andrzejewski T.M."/>
            <person name="Davidsen T.M."/>
            <person name="Wayne K.J."/>
            <person name="Tettelin H."/>
            <person name="Glass J.I."/>
            <person name="Rusch D."/>
            <person name="Podicherti R."/>
            <person name="Tsui H.-C.T."/>
            <person name="Winkler M.E."/>
        </authorList>
    </citation>
    <scope>NUCLEOTIDE SEQUENCE</scope>
</reference>
<organism evidence="1">
    <name type="scientific">marine metagenome</name>
    <dbReference type="NCBI Taxonomy" id="408172"/>
    <lineage>
        <taxon>unclassified sequences</taxon>
        <taxon>metagenomes</taxon>
        <taxon>ecological metagenomes</taxon>
    </lineage>
</organism>
<gene>
    <name evidence="1" type="ORF">METZ01_LOCUS229111</name>
</gene>
<evidence type="ECO:0000313" key="1">
    <source>
        <dbReference type="EMBL" id="SVB76257.1"/>
    </source>
</evidence>
<protein>
    <submittedName>
        <fullName evidence="1">Uncharacterized protein</fullName>
    </submittedName>
</protein>
<name>A0A382GNP4_9ZZZZ</name>
<sequence>MVSTDKGVVYETPDRHQSLVENIWEKVLKWE</sequence>